<dbReference type="PANTHER" id="PTHR43751">
    <property type="entry name" value="SULFATASE"/>
    <property type="match status" value="1"/>
</dbReference>
<dbReference type="GO" id="GO:0016787">
    <property type="term" value="F:hydrolase activity"/>
    <property type="evidence" value="ECO:0007669"/>
    <property type="project" value="UniProtKB-KW"/>
</dbReference>
<dbReference type="SUPFAM" id="SSF53649">
    <property type="entry name" value="Alkaline phosphatase-like"/>
    <property type="match status" value="1"/>
</dbReference>
<organism evidence="4 5">
    <name type="scientific">Maribacter algicola</name>
    <dbReference type="NCBI Taxonomy" id="2498892"/>
    <lineage>
        <taxon>Bacteria</taxon>
        <taxon>Pseudomonadati</taxon>
        <taxon>Bacteroidota</taxon>
        <taxon>Flavobacteriia</taxon>
        <taxon>Flavobacteriales</taxon>
        <taxon>Flavobacteriaceae</taxon>
        <taxon>Maribacter</taxon>
    </lineage>
</organism>
<evidence type="ECO:0000313" key="4">
    <source>
        <dbReference type="EMBL" id="RRQ48609.1"/>
    </source>
</evidence>
<dbReference type="RefSeq" id="WP_125223327.1">
    <property type="nucleotide sequence ID" value="NZ_QUSX01000002.1"/>
</dbReference>
<dbReference type="PROSITE" id="PS51257">
    <property type="entry name" value="PROKAR_LIPOPROTEIN"/>
    <property type="match status" value="1"/>
</dbReference>
<evidence type="ECO:0000313" key="5">
    <source>
        <dbReference type="Proteomes" id="UP000286990"/>
    </source>
</evidence>
<dbReference type="AlphaFoldDB" id="A0A426RI71"/>
<dbReference type="PROSITE" id="PS00149">
    <property type="entry name" value="SULFATASE_2"/>
    <property type="match status" value="1"/>
</dbReference>
<keyword evidence="5" id="KW-1185">Reference proteome</keyword>
<feature type="domain" description="Sulfatase N-terminal" evidence="3">
    <location>
        <begin position="34"/>
        <end position="403"/>
    </location>
</feature>
<accession>A0A426RI71</accession>
<evidence type="ECO:0000256" key="2">
    <source>
        <dbReference type="ARBA" id="ARBA00022801"/>
    </source>
</evidence>
<dbReference type="InterPro" id="IPR017850">
    <property type="entry name" value="Alkaline_phosphatase_core_sf"/>
</dbReference>
<dbReference type="PROSITE" id="PS00523">
    <property type="entry name" value="SULFATASE_1"/>
    <property type="match status" value="1"/>
</dbReference>
<dbReference type="InterPro" id="IPR000917">
    <property type="entry name" value="Sulfatase_N"/>
</dbReference>
<keyword evidence="2" id="KW-0378">Hydrolase</keyword>
<dbReference type="Proteomes" id="UP000286990">
    <property type="component" value="Unassembled WGS sequence"/>
</dbReference>
<comment type="caution">
    <text evidence="4">The sequence shown here is derived from an EMBL/GenBank/DDBJ whole genome shotgun (WGS) entry which is preliminary data.</text>
</comment>
<reference evidence="5" key="2">
    <citation type="submission" date="2018-12" db="EMBL/GenBank/DDBJ databases">
        <title>Maribacter lutimaris sp. nov., isolated from marine sediment.</title>
        <authorList>
            <person name="Kim K.K."/>
        </authorList>
    </citation>
    <scope>NUCLEOTIDE SEQUENCE [LARGE SCALE GENOMIC DNA]</scope>
    <source>
        <strain evidence="5">PoM-212</strain>
    </source>
</reference>
<dbReference type="PANTHER" id="PTHR43751:SF7">
    <property type="entry name" value="ARYLSULPHATASE A"/>
    <property type="match status" value="1"/>
</dbReference>
<reference evidence="5" key="1">
    <citation type="submission" date="2018-08" db="EMBL/GenBank/DDBJ databases">
        <authorList>
            <person name="Khan S.A."/>
            <person name="J S.E."/>
        </authorList>
    </citation>
    <scope>NUCLEOTIDE SEQUENCE [LARGE SCALE GENOMIC DNA]</scope>
    <source>
        <strain evidence="5">PoM-212</strain>
    </source>
</reference>
<dbReference type="InterPro" id="IPR052701">
    <property type="entry name" value="GAG_Ulvan_Degrading_Sulfatases"/>
</dbReference>
<sequence length="516" mass="57260">MRKFYYYVTAYILLFASCKEQQKTVTTSEEKVKPNIVIIYADDLGYGELGAYGATELKTPNLDKLANGGMRFTNGYATSATCTPSRYALLTGVYPWRNKSAKILPGTAPLIIDTAQITIPKMLKKQGYHTGIVGKWHLGLGTGNVNWNERISPGPNEVGFDYSHILAATQDRVPTVYIENGHVVNLDPNDPIEVNYKENFEGEPTGLENPELLKMKWHHGHNNSIVNGIPRIGFMKGGEAAKWVDEDMADYFLADAQDYVKKHKDEPFFLYYALQQPHVPRTPNARFVGSSGMGPRGDVIVEADWMVGEFVKTLESEGLLGNTLIVFSSDNGPVVNDGYYDDSEEKLGNHKPAGALRGGKYSLFEAGTRVPFFTYWKGKISPGVSDAMVSQLDLFSSLAALVDSGESTEDSMELLDLFLGKSTAGRDEMVIEATSRTAFRKGDWAMIPPYEGPAINKQVNIELANSDEYLLYNLKEDIGQQNNLAKSNPEKLQEMIAAYEAIRGTENLKIEQLKLK</sequence>
<dbReference type="OrthoDB" id="9765065at2"/>
<dbReference type="Gene3D" id="3.40.720.10">
    <property type="entry name" value="Alkaline Phosphatase, subunit A"/>
    <property type="match status" value="1"/>
</dbReference>
<dbReference type="CDD" id="cd16143">
    <property type="entry name" value="ARS_like"/>
    <property type="match status" value="1"/>
</dbReference>
<dbReference type="InterPro" id="IPR024607">
    <property type="entry name" value="Sulfatase_CS"/>
</dbReference>
<gene>
    <name evidence="4" type="ORF">DZC72_13035</name>
</gene>
<dbReference type="EMBL" id="QUSX01000002">
    <property type="protein sequence ID" value="RRQ48609.1"/>
    <property type="molecule type" value="Genomic_DNA"/>
</dbReference>
<evidence type="ECO:0000259" key="3">
    <source>
        <dbReference type="Pfam" id="PF00884"/>
    </source>
</evidence>
<dbReference type="Pfam" id="PF00884">
    <property type="entry name" value="Sulfatase"/>
    <property type="match status" value="1"/>
</dbReference>
<proteinExistence type="inferred from homology"/>
<protein>
    <submittedName>
        <fullName evidence="4">Arylsulfatase</fullName>
    </submittedName>
</protein>
<dbReference type="Gene3D" id="3.30.1120.10">
    <property type="match status" value="1"/>
</dbReference>
<comment type="similarity">
    <text evidence="1">Belongs to the sulfatase family.</text>
</comment>
<name>A0A426RI71_9FLAO</name>
<evidence type="ECO:0000256" key="1">
    <source>
        <dbReference type="ARBA" id="ARBA00008779"/>
    </source>
</evidence>